<gene>
    <name evidence="2" type="ORF">PCOR1329_LOCUS38704</name>
</gene>
<evidence type="ECO:0000256" key="1">
    <source>
        <dbReference type="SAM" id="MobiDB-lite"/>
    </source>
</evidence>
<reference evidence="2" key="1">
    <citation type="submission" date="2023-10" db="EMBL/GenBank/DDBJ databases">
        <authorList>
            <person name="Chen Y."/>
            <person name="Shah S."/>
            <person name="Dougan E. K."/>
            <person name="Thang M."/>
            <person name="Chan C."/>
        </authorList>
    </citation>
    <scope>NUCLEOTIDE SEQUENCE [LARGE SCALE GENOMIC DNA]</scope>
</reference>
<comment type="caution">
    <text evidence="2">The sequence shown here is derived from an EMBL/GenBank/DDBJ whole genome shotgun (WGS) entry which is preliminary data.</text>
</comment>
<dbReference type="Proteomes" id="UP001189429">
    <property type="component" value="Unassembled WGS sequence"/>
</dbReference>
<feature type="region of interest" description="Disordered" evidence="1">
    <location>
        <begin position="426"/>
        <end position="486"/>
    </location>
</feature>
<sequence length="486" mass="53338">MSKGIGAGDTRYEAVISIGHSLLGKDAFDFERDELHAVVMLAAGGEKLVHDADRLDTQSQKGWAACARFLKKAEKAAAALKVEQAPRAFRERFTANFKALFAGSERSYRVDVLEASLSLTPAVWANGEAYELSEAAVNHAKDLREAWLGLRELLAGWSSPERTASGRARSELCARLRRLDLAWAGFEEAYVDGLLQVQQRARGALAGAIEQEGRLQAAEAASRTDRSEDAMDAYRQEEVALLEHLGQLSVAAGAPKPSTQVAEFAVQILDEAVQVLAISGACCDQGVPDPTVVLAARAVDSYKGLRDYLVNVKEHMDKVHPQLARNAGLTERLTRWEESWERAALYTENPDLMEGVRQLVGFLACALEAAPPLRQLLEDRDAELFLVLPRLVCLCLLSDPESGVTRLLQPLMPSRLAGADPDAIRAARHRRSRPPPTSRTSSTSSAARRSRPPGRPSRGGPWPARGRRRRARARRLTLPPRAPWRT</sequence>
<feature type="compositionally biased region" description="Basic residues" evidence="1">
    <location>
        <begin position="465"/>
        <end position="475"/>
    </location>
</feature>
<accession>A0ABN9TFQ0</accession>
<feature type="compositionally biased region" description="Low complexity" evidence="1">
    <location>
        <begin position="476"/>
        <end position="486"/>
    </location>
</feature>
<organism evidence="2 3">
    <name type="scientific">Prorocentrum cordatum</name>
    <dbReference type="NCBI Taxonomy" id="2364126"/>
    <lineage>
        <taxon>Eukaryota</taxon>
        <taxon>Sar</taxon>
        <taxon>Alveolata</taxon>
        <taxon>Dinophyceae</taxon>
        <taxon>Prorocentrales</taxon>
        <taxon>Prorocentraceae</taxon>
        <taxon>Prorocentrum</taxon>
    </lineage>
</organism>
<keyword evidence="3" id="KW-1185">Reference proteome</keyword>
<feature type="compositionally biased region" description="Low complexity" evidence="1">
    <location>
        <begin position="438"/>
        <end position="447"/>
    </location>
</feature>
<protein>
    <recommendedName>
        <fullName evidence="4">Exocyst complex component Sec6</fullName>
    </recommendedName>
</protein>
<evidence type="ECO:0000313" key="2">
    <source>
        <dbReference type="EMBL" id="CAK0844643.1"/>
    </source>
</evidence>
<name>A0ABN9TFQ0_9DINO</name>
<evidence type="ECO:0000313" key="3">
    <source>
        <dbReference type="Proteomes" id="UP001189429"/>
    </source>
</evidence>
<dbReference type="EMBL" id="CAUYUJ010014682">
    <property type="protein sequence ID" value="CAK0844643.1"/>
    <property type="molecule type" value="Genomic_DNA"/>
</dbReference>
<evidence type="ECO:0008006" key="4">
    <source>
        <dbReference type="Google" id="ProtNLM"/>
    </source>
</evidence>
<proteinExistence type="predicted"/>